<evidence type="ECO:0000313" key="2">
    <source>
        <dbReference type="EMBL" id="JAA94492.1"/>
    </source>
</evidence>
<feature type="signal peptide" evidence="1">
    <location>
        <begin position="1"/>
        <end position="24"/>
    </location>
</feature>
<dbReference type="AlphaFoldDB" id="T1E3H1"/>
<accession>T1E3H1</accession>
<feature type="chain" id="PRO_5004587191" evidence="1">
    <location>
        <begin position="25"/>
        <end position="76"/>
    </location>
</feature>
<evidence type="ECO:0000256" key="1">
    <source>
        <dbReference type="SAM" id="SignalP"/>
    </source>
</evidence>
<proteinExistence type="evidence at transcript level"/>
<dbReference type="EMBL" id="GALA01000360">
    <property type="protein sequence ID" value="JAA94492.1"/>
    <property type="molecule type" value="mRNA"/>
</dbReference>
<name>T1E3H1_9DIPT</name>
<protein>
    <submittedName>
        <fullName evidence="2">Putative secreted protein</fullName>
    </submittedName>
</protein>
<reference evidence="2" key="1">
    <citation type="journal article" date="2013" name="BMC Genomics">
        <title>A deep insight into the sialotranscriptome of the mosquito, Psorophora albipes.</title>
        <authorList>
            <person name="Chagas A.C."/>
            <person name="Calvo E."/>
            <person name="Rios-Velasquez C.M."/>
            <person name="Pessoa F.A."/>
            <person name="Medeiros J.F."/>
            <person name="Ribeiro J.M."/>
        </authorList>
    </citation>
    <scope>NUCLEOTIDE SEQUENCE</scope>
</reference>
<keyword evidence="1" id="KW-0732">Signal</keyword>
<sequence length="76" mass="8332">MKLNSTCAAVLLNVLLMCVAVVTANLVDDLYNSLVTDEDHKRAGMTLPRYLELYEQFLGNASDIGPAVFLYGPIPE</sequence>
<organism evidence="2">
    <name type="scientific">Psorophora albipes</name>
    <dbReference type="NCBI Taxonomy" id="869069"/>
    <lineage>
        <taxon>Eukaryota</taxon>
        <taxon>Metazoa</taxon>
        <taxon>Ecdysozoa</taxon>
        <taxon>Arthropoda</taxon>
        <taxon>Hexapoda</taxon>
        <taxon>Insecta</taxon>
        <taxon>Pterygota</taxon>
        <taxon>Neoptera</taxon>
        <taxon>Endopterygota</taxon>
        <taxon>Diptera</taxon>
        <taxon>Nematocera</taxon>
        <taxon>Culicoidea</taxon>
        <taxon>Culicidae</taxon>
        <taxon>Culicinae</taxon>
        <taxon>Aedini</taxon>
        <taxon>Psorophora</taxon>
    </lineage>
</organism>